<evidence type="ECO:0000313" key="2">
    <source>
        <dbReference type="Proteomes" id="UP000215335"/>
    </source>
</evidence>
<sequence>MCDRRRWRHRPFDFPIYLLLRSVAAAALYAFSGSRGETERVV</sequence>
<dbReference type="AlphaFoldDB" id="A0A232EVN4"/>
<organism evidence="1 2">
    <name type="scientific">Trichomalopsis sarcophagae</name>
    <dbReference type="NCBI Taxonomy" id="543379"/>
    <lineage>
        <taxon>Eukaryota</taxon>
        <taxon>Metazoa</taxon>
        <taxon>Ecdysozoa</taxon>
        <taxon>Arthropoda</taxon>
        <taxon>Hexapoda</taxon>
        <taxon>Insecta</taxon>
        <taxon>Pterygota</taxon>
        <taxon>Neoptera</taxon>
        <taxon>Endopterygota</taxon>
        <taxon>Hymenoptera</taxon>
        <taxon>Apocrita</taxon>
        <taxon>Proctotrupomorpha</taxon>
        <taxon>Chalcidoidea</taxon>
        <taxon>Pteromalidae</taxon>
        <taxon>Pteromalinae</taxon>
        <taxon>Trichomalopsis</taxon>
    </lineage>
</organism>
<dbReference type="Proteomes" id="UP000215335">
    <property type="component" value="Unassembled WGS sequence"/>
</dbReference>
<accession>A0A232EVN4</accession>
<proteinExistence type="predicted"/>
<dbReference type="EMBL" id="NNAY01001974">
    <property type="protein sequence ID" value="OXU22409.1"/>
    <property type="molecule type" value="Genomic_DNA"/>
</dbReference>
<gene>
    <name evidence="1" type="ORF">TSAR_016461</name>
</gene>
<keyword evidence="2" id="KW-1185">Reference proteome</keyword>
<protein>
    <submittedName>
        <fullName evidence="1">Uncharacterized protein</fullName>
    </submittedName>
</protein>
<reference evidence="1 2" key="1">
    <citation type="journal article" date="2017" name="Curr. Biol.">
        <title>The Evolution of Venom by Co-option of Single-Copy Genes.</title>
        <authorList>
            <person name="Martinson E.O."/>
            <person name="Mrinalini"/>
            <person name="Kelkar Y.D."/>
            <person name="Chang C.H."/>
            <person name="Werren J.H."/>
        </authorList>
    </citation>
    <scope>NUCLEOTIDE SEQUENCE [LARGE SCALE GENOMIC DNA]</scope>
    <source>
        <strain evidence="1 2">Alberta</strain>
        <tissue evidence="1">Whole body</tissue>
    </source>
</reference>
<name>A0A232EVN4_9HYME</name>
<evidence type="ECO:0000313" key="1">
    <source>
        <dbReference type="EMBL" id="OXU22409.1"/>
    </source>
</evidence>
<comment type="caution">
    <text evidence="1">The sequence shown here is derived from an EMBL/GenBank/DDBJ whole genome shotgun (WGS) entry which is preliminary data.</text>
</comment>